<protein>
    <submittedName>
        <fullName evidence="1">Phytanoyl-CoA dioxygenase family protein</fullName>
    </submittedName>
</protein>
<gene>
    <name evidence="1" type="ORF">NQU55_14565</name>
</gene>
<comment type="caution">
    <text evidence="1">The sequence shown here is derived from an EMBL/GenBank/DDBJ whole genome shotgun (WGS) entry which is preliminary data.</text>
</comment>
<dbReference type="AlphaFoldDB" id="A0A9X2LHD5"/>
<dbReference type="SUPFAM" id="SSF51197">
    <property type="entry name" value="Clavaminate synthase-like"/>
    <property type="match status" value="1"/>
</dbReference>
<evidence type="ECO:0000313" key="1">
    <source>
        <dbReference type="EMBL" id="MCQ8770979.1"/>
    </source>
</evidence>
<organism evidence="1 2">
    <name type="scientific">Streptomyces telluris</name>
    <dbReference type="NCBI Taxonomy" id="2720021"/>
    <lineage>
        <taxon>Bacteria</taxon>
        <taxon>Bacillati</taxon>
        <taxon>Actinomycetota</taxon>
        <taxon>Actinomycetes</taxon>
        <taxon>Kitasatosporales</taxon>
        <taxon>Streptomycetaceae</taxon>
        <taxon>Streptomyces</taxon>
    </lineage>
</organism>
<sequence length="264" mass="29610">MALTQDDLDRYRRDGFVVQEDLFTADEVDLLCDALTEDARTPGPQVVTESDGRTLRAVYASHLRHPVFHRLARTERLLGPARQIAGDELYVHQMKVNVKQSFAGERWAWHQDYIVWRDADGMPAPSQVNVALLLDDCTEFNGPVIFLRGSHTLGTLERDRVTAGDGTGHIDPDRYALSPRELSDVVERHEMVAPKAGRGSVLFFSPQMVHGSNTNVSPHPRRLLILTYNPVPQAPRPAGEPRPEYLVGRARNALEIDRGLLKHA</sequence>
<dbReference type="Pfam" id="PF05721">
    <property type="entry name" value="PhyH"/>
    <property type="match status" value="1"/>
</dbReference>
<accession>A0A9X2LHD5</accession>
<dbReference type="PANTHER" id="PTHR20883:SF48">
    <property type="entry name" value="ECTOINE DIOXYGENASE"/>
    <property type="match status" value="1"/>
</dbReference>
<dbReference type="PANTHER" id="PTHR20883">
    <property type="entry name" value="PHYTANOYL-COA DIOXYGENASE DOMAIN CONTAINING 1"/>
    <property type="match status" value="1"/>
</dbReference>
<name>A0A9X2LHD5_9ACTN</name>
<keyword evidence="2" id="KW-1185">Reference proteome</keyword>
<dbReference type="GO" id="GO:0005506">
    <property type="term" value="F:iron ion binding"/>
    <property type="evidence" value="ECO:0007669"/>
    <property type="project" value="UniProtKB-ARBA"/>
</dbReference>
<reference evidence="1" key="1">
    <citation type="submission" date="2022-06" db="EMBL/GenBank/DDBJ databases">
        <title>WGS of actinobacteria.</title>
        <authorList>
            <person name="Thawai C."/>
        </authorList>
    </citation>
    <scope>NUCLEOTIDE SEQUENCE</scope>
    <source>
        <strain evidence="1">AA8</strain>
    </source>
</reference>
<keyword evidence="1" id="KW-0560">Oxidoreductase</keyword>
<dbReference type="InterPro" id="IPR008775">
    <property type="entry name" value="Phytyl_CoA_dOase-like"/>
</dbReference>
<evidence type="ECO:0000313" key="2">
    <source>
        <dbReference type="Proteomes" id="UP001142374"/>
    </source>
</evidence>
<dbReference type="EMBL" id="JANIID010000011">
    <property type="protein sequence ID" value="MCQ8770979.1"/>
    <property type="molecule type" value="Genomic_DNA"/>
</dbReference>
<proteinExistence type="predicted"/>
<keyword evidence="1" id="KW-0223">Dioxygenase</keyword>
<dbReference type="Gene3D" id="2.60.120.620">
    <property type="entry name" value="q2cbj1_9rhob like domain"/>
    <property type="match status" value="1"/>
</dbReference>
<dbReference type="Proteomes" id="UP001142374">
    <property type="component" value="Unassembled WGS sequence"/>
</dbReference>
<dbReference type="RefSeq" id="WP_168095403.1">
    <property type="nucleotide sequence ID" value="NZ_JAATER010000408.1"/>
</dbReference>
<dbReference type="GO" id="GO:0016706">
    <property type="term" value="F:2-oxoglutarate-dependent dioxygenase activity"/>
    <property type="evidence" value="ECO:0007669"/>
    <property type="project" value="UniProtKB-ARBA"/>
</dbReference>